<reference evidence="1" key="2">
    <citation type="submission" date="2020-09" db="EMBL/GenBank/DDBJ databases">
        <authorList>
            <person name="Sun Q."/>
            <person name="Zhou Y."/>
        </authorList>
    </citation>
    <scope>NUCLEOTIDE SEQUENCE</scope>
    <source>
        <strain evidence="1">CGMCC 1.15330</strain>
    </source>
</reference>
<accession>A0A916T7J0</accession>
<evidence type="ECO:0000313" key="1">
    <source>
        <dbReference type="EMBL" id="GGB34693.1"/>
    </source>
</evidence>
<reference evidence="1" key="1">
    <citation type="journal article" date="2014" name="Int. J. Syst. Evol. Microbiol.">
        <title>Complete genome sequence of Corynebacterium casei LMG S-19264T (=DSM 44701T), isolated from a smear-ripened cheese.</title>
        <authorList>
            <consortium name="US DOE Joint Genome Institute (JGI-PGF)"/>
            <person name="Walter F."/>
            <person name="Albersmeier A."/>
            <person name="Kalinowski J."/>
            <person name="Ruckert C."/>
        </authorList>
    </citation>
    <scope>NUCLEOTIDE SEQUENCE</scope>
    <source>
        <strain evidence="1">CGMCC 1.15330</strain>
    </source>
</reference>
<proteinExistence type="predicted"/>
<protein>
    <submittedName>
        <fullName evidence="1">Uncharacterized protein</fullName>
    </submittedName>
</protein>
<sequence>MFKDLATKFAALALTVVTSATLVIGAVGPAQAGAGKTAVAMATRIVA</sequence>
<name>A0A916T7J0_9SPHN</name>
<keyword evidence="2" id="KW-1185">Reference proteome</keyword>
<gene>
    <name evidence="1" type="ORF">GCM10011380_25160</name>
</gene>
<organism evidence="1 2">
    <name type="scientific">Sphingomonas metalli</name>
    <dbReference type="NCBI Taxonomy" id="1779358"/>
    <lineage>
        <taxon>Bacteria</taxon>
        <taxon>Pseudomonadati</taxon>
        <taxon>Pseudomonadota</taxon>
        <taxon>Alphaproteobacteria</taxon>
        <taxon>Sphingomonadales</taxon>
        <taxon>Sphingomonadaceae</taxon>
        <taxon>Sphingomonas</taxon>
    </lineage>
</organism>
<comment type="caution">
    <text evidence="1">The sequence shown here is derived from an EMBL/GenBank/DDBJ whole genome shotgun (WGS) entry which is preliminary data.</text>
</comment>
<dbReference type="AlphaFoldDB" id="A0A916T7J0"/>
<dbReference type="EMBL" id="BMIH01000003">
    <property type="protein sequence ID" value="GGB34693.1"/>
    <property type="molecule type" value="Genomic_DNA"/>
</dbReference>
<dbReference type="RefSeq" id="WP_188659119.1">
    <property type="nucleotide sequence ID" value="NZ_BMIH01000003.1"/>
</dbReference>
<evidence type="ECO:0000313" key="2">
    <source>
        <dbReference type="Proteomes" id="UP000623067"/>
    </source>
</evidence>
<dbReference type="Proteomes" id="UP000623067">
    <property type="component" value="Unassembled WGS sequence"/>
</dbReference>